<evidence type="ECO:0000313" key="2">
    <source>
        <dbReference type="Proteomes" id="UP000807342"/>
    </source>
</evidence>
<sequence length="103" mass="11607">MLIIFKFYTPSADLHKPKSPPGEMLPTHLIGMLYSFLRLPELTAFDHRRDVTLKGAWTASFIGNDHNLLKANITEMNRFCAKNPTSHNLNHVLIIQSFGSGKA</sequence>
<accession>A0A9P6C428</accession>
<name>A0A9P6C428_9AGAR</name>
<keyword evidence="2" id="KW-1185">Reference proteome</keyword>
<organism evidence="1 2">
    <name type="scientific">Macrolepiota fuliginosa MF-IS2</name>
    <dbReference type="NCBI Taxonomy" id="1400762"/>
    <lineage>
        <taxon>Eukaryota</taxon>
        <taxon>Fungi</taxon>
        <taxon>Dikarya</taxon>
        <taxon>Basidiomycota</taxon>
        <taxon>Agaricomycotina</taxon>
        <taxon>Agaricomycetes</taxon>
        <taxon>Agaricomycetidae</taxon>
        <taxon>Agaricales</taxon>
        <taxon>Agaricineae</taxon>
        <taxon>Agaricaceae</taxon>
        <taxon>Macrolepiota</taxon>
    </lineage>
</organism>
<evidence type="ECO:0000313" key="1">
    <source>
        <dbReference type="EMBL" id="KAF9451341.1"/>
    </source>
</evidence>
<comment type="caution">
    <text evidence="1">The sequence shown here is derived from an EMBL/GenBank/DDBJ whole genome shotgun (WGS) entry which is preliminary data.</text>
</comment>
<dbReference type="EMBL" id="MU151087">
    <property type="protein sequence ID" value="KAF9451341.1"/>
    <property type="molecule type" value="Genomic_DNA"/>
</dbReference>
<reference evidence="1" key="1">
    <citation type="submission" date="2020-11" db="EMBL/GenBank/DDBJ databases">
        <authorList>
            <consortium name="DOE Joint Genome Institute"/>
            <person name="Ahrendt S."/>
            <person name="Riley R."/>
            <person name="Andreopoulos W."/>
            <person name="Labutti K."/>
            <person name="Pangilinan J."/>
            <person name="Ruiz-Duenas F.J."/>
            <person name="Barrasa J.M."/>
            <person name="Sanchez-Garcia M."/>
            <person name="Camarero S."/>
            <person name="Miyauchi S."/>
            <person name="Serrano A."/>
            <person name="Linde D."/>
            <person name="Babiker R."/>
            <person name="Drula E."/>
            <person name="Ayuso-Fernandez I."/>
            <person name="Pacheco R."/>
            <person name="Padilla G."/>
            <person name="Ferreira P."/>
            <person name="Barriuso J."/>
            <person name="Kellner H."/>
            <person name="Castanera R."/>
            <person name="Alfaro M."/>
            <person name="Ramirez L."/>
            <person name="Pisabarro A.G."/>
            <person name="Kuo A."/>
            <person name="Tritt A."/>
            <person name="Lipzen A."/>
            <person name="He G."/>
            <person name="Yan M."/>
            <person name="Ng V."/>
            <person name="Cullen D."/>
            <person name="Martin F."/>
            <person name="Rosso M.-N."/>
            <person name="Henrissat B."/>
            <person name="Hibbett D."/>
            <person name="Martinez A.T."/>
            <person name="Grigoriev I.V."/>
        </authorList>
    </citation>
    <scope>NUCLEOTIDE SEQUENCE</scope>
    <source>
        <strain evidence="1">MF-IS2</strain>
    </source>
</reference>
<dbReference type="AlphaFoldDB" id="A0A9P6C428"/>
<dbReference type="OrthoDB" id="3270019at2759"/>
<dbReference type="Proteomes" id="UP000807342">
    <property type="component" value="Unassembled WGS sequence"/>
</dbReference>
<proteinExistence type="predicted"/>
<gene>
    <name evidence="1" type="ORF">P691DRAFT_757389</name>
</gene>
<protein>
    <submittedName>
        <fullName evidence="1">Uncharacterized protein</fullName>
    </submittedName>
</protein>